<evidence type="ECO:0000313" key="2">
    <source>
        <dbReference type="Proteomes" id="UP000295632"/>
    </source>
</evidence>
<dbReference type="InterPro" id="IPR027393">
    <property type="entry name" value="Virus_scaffolding_prot_C"/>
</dbReference>
<dbReference type="Gene3D" id="4.10.810.10">
    <property type="entry name" value="Virus Scaffolding Protein, Chain A"/>
    <property type="match status" value="1"/>
</dbReference>
<dbReference type="Proteomes" id="UP000295632">
    <property type="component" value="Unassembled WGS sequence"/>
</dbReference>
<dbReference type="RefSeq" id="WP_133579319.1">
    <property type="nucleotide sequence ID" value="NZ_SNYJ01000003.1"/>
</dbReference>
<sequence length="115" mass="13294">MAHDQNNWLRVGDWVSGRTVNDEMFIGYVESYEEVNGSVKVTVTECDHSSLVHKKIVTFQNLVKRLPVFDLMERGQLLNMVDIALMEKDRETFMLLTKRLRETDNNHQQDPVGAA</sequence>
<name>A0A4R6U9D7_9BACI</name>
<evidence type="ECO:0000313" key="1">
    <source>
        <dbReference type="EMBL" id="TDQ41439.1"/>
    </source>
</evidence>
<organism evidence="1 2">
    <name type="scientific">Aureibacillus halotolerans</name>
    <dbReference type="NCBI Taxonomy" id="1508390"/>
    <lineage>
        <taxon>Bacteria</taxon>
        <taxon>Bacillati</taxon>
        <taxon>Bacillota</taxon>
        <taxon>Bacilli</taxon>
        <taxon>Bacillales</taxon>
        <taxon>Bacillaceae</taxon>
        <taxon>Aureibacillus</taxon>
    </lineage>
</organism>
<dbReference type="AlphaFoldDB" id="A0A4R6U9D7"/>
<keyword evidence="2" id="KW-1185">Reference proteome</keyword>
<dbReference type="OrthoDB" id="2427704at2"/>
<gene>
    <name evidence="1" type="ORF">EV213_10316</name>
</gene>
<dbReference type="EMBL" id="SNYJ01000003">
    <property type="protein sequence ID" value="TDQ41439.1"/>
    <property type="molecule type" value="Genomic_DNA"/>
</dbReference>
<protein>
    <recommendedName>
        <fullName evidence="3">IDEAL domain-containing protein</fullName>
    </recommendedName>
</protein>
<proteinExistence type="predicted"/>
<accession>A0A4R6U9D7</accession>
<evidence type="ECO:0008006" key="3">
    <source>
        <dbReference type="Google" id="ProtNLM"/>
    </source>
</evidence>
<comment type="caution">
    <text evidence="1">The sequence shown here is derived from an EMBL/GenBank/DDBJ whole genome shotgun (WGS) entry which is preliminary data.</text>
</comment>
<reference evidence="1 2" key="1">
    <citation type="submission" date="2019-03" db="EMBL/GenBank/DDBJ databases">
        <title>Genomic Encyclopedia of Type Strains, Phase IV (KMG-IV): sequencing the most valuable type-strain genomes for metagenomic binning, comparative biology and taxonomic classification.</title>
        <authorList>
            <person name="Goeker M."/>
        </authorList>
    </citation>
    <scope>NUCLEOTIDE SEQUENCE [LARGE SCALE GENOMIC DNA]</scope>
    <source>
        <strain evidence="1 2">DSM 28697</strain>
    </source>
</reference>